<name>A0AAW2VYU7_9LAMI</name>
<dbReference type="GO" id="GO:0003824">
    <property type="term" value="F:catalytic activity"/>
    <property type="evidence" value="ECO:0007669"/>
    <property type="project" value="InterPro"/>
</dbReference>
<dbReference type="Gene3D" id="3.60.10.10">
    <property type="entry name" value="Endonuclease/exonuclease/phosphatase"/>
    <property type="match status" value="1"/>
</dbReference>
<keyword evidence="1" id="KW-1133">Transmembrane helix</keyword>
<sequence length="457" mass="52764">MQANRAQTVIQCLPFSASMVISTLGYVGGIWVLWNAAELTIRQLQMKVQMIHMEVELPHFSNPFLMFAIYNYPQTRLQHQDHSQFLHVKVSSGIIPTDIFCTFVYAKCYRNRRRTLWEELVKLSNQDVPWIVGGDFNIILHPNENQGKDMQRLGPMDDFNDIMSDIGLIDAGFEGDLFTWTNKRIWKRLDRVFYSKEWTETFNITRVVHLQEDCLTITLSALKPLKLKKKSHRHFDSKICGCTTIPFFKRSKNLGSFQSRDMASTDAEKKFDRDPSEVNLIALNKSNAMMVALTLEVEYWKQKSKCKWLEAGEKNTKYFHSLVKKERLKSTIHRIIEGNQDITHPDRIRDSAASYFEILLSVHATQPSTTDFPFQFSKIQEAVGNNLCSIPLEEEIKETVFSIDKESMAGPDGFSSAFYQAYWEFIARDICDAVRDFLCGTPMPRSFTATTIVLIPK</sequence>
<dbReference type="SUPFAM" id="SSF56219">
    <property type="entry name" value="DNase I-like"/>
    <property type="match status" value="1"/>
</dbReference>
<protein>
    <recommendedName>
        <fullName evidence="2">Endonuclease/exonuclease/phosphatase domain-containing protein</fullName>
    </recommendedName>
</protein>
<keyword evidence="1" id="KW-0472">Membrane</keyword>
<reference evidence="3" key="1">
    <citation type="submission" date="2020-06" db="EMBL/GenBank/DDBJ databases">
        <authorList>
            <person name="Li T."/>
            <person name="Hu X."/>
            <person name="Zhang T."/>
            <person name="Song X."/>
            <person name="Zhang H."/>
            <person name="Dai N."/>
            <person name="Sheng W."/>
            <person name="Hou X."/>
            <person name="Wei L."/>
        </authorList>
    </citation>
    <scope>NUCLEOTIDE SEQUENCE</scope>
    <source>
        <strain evidence="3">KEN1</strain>
        <tissue evidence="3">Leaf</tissue>
    </source>
</reference>
<dbReference type="PANTHER" id="PTHR33710">
    <property type="entry name" value="BNAC02G09200D PROTEIN"/>
    <property type="match status" value="1"/>
</dbReference>
<evidence type="ECO:0000256" key="1">
    <source>
        <dbReference type="SAM" id="Phobius"/>
    </source>
</evidence>
<dbReference type="InterPro" id="IPR036691">
    <property type="entry name" value="Endo/exonu/phosph_ase_sf"/>
</dbReference>
<dbReference type="AlphaFoldDB" id="A0AAW2VYU7"/>
<reference evidence="3" key="2">
    <citation type="journal article" date="2024" name="Plant">
        <title>Genomic evolution and insights into agronomic trait innovations of Sesamum species.</title>
        <authorList>
            <person name="Miao H."/>
            <person name="Wang L."/>
            <person name="Qu L."/>
            <person name="Liu H."/>
            <person name="Sun Y."/>
            <person name="Le M."/>
            <person name="Wang Q."/>
            <person name="Wei S."/>
            <person name="Zheng Y."/>
            <person name="Lin W."/>
            <person name="Duan Y."/>
            <person name="Cao H."/>
            <person name="Xiong S."/>
            <person name="Wang X."/>
            <person name="Wei L."/>
            <person name="Li C."/>
            <person name="Ma Q."/>
            <person name="Ju M."/>
            <person name="Zhao R."/>
            <person name="Li G."/>
            <person name="Mu C."/>
            <person name="Tian Q."/>
            <person name="Mei H."/>
            <person name="Zhang T."/>
            <person name="Gao T."/>
            <person name="Zhang H."/>
        </authorList>
    </citation>
    <scope>NUCLEOTIDE SEQUENCE</scope>
    <source>
        <strain evidence="3">KEN1</strain>
    </source>
</reference>
<dbReference type="PANTHER" id="PTHR33710:SF62">
    <property type="entry name" value="DUF4283 DOMAIN PROTEIN"/>
    <property type="match status" value="1"/>
</dbReference>
<evidence type="ECO:0000313" key="3">
    <source>
        <dbReference type="EMBL" id="KAL0434121.1"/>
    </source>
</evidence>
<feature type="transmembrane region" description="Helical" evidence="1">
    <location>
        <begin position="12"/>
        <end position="34"/>
    </location>
</feature>
<feature type="domain" description="Endonuclease/exonuclease/phosphatase" evidence="2">
    <location>
        <begin position="97"/>
        <end position="199"/>
    </location>
</feature>
<feature type="non-terminal residue" evidence="3">
    <location>
        <position position="457"/>
    </location>
</feature>
<dbReference type="EMBL" id="JACGWN010000009">
    <property type="protein sequence ID" value="KAL0434121.1"/>
    <property type="molecule type" value="Genomic_DNA"/>
</dbReference>
<organism evidence="3">
    <name type="scientific">Sesamum latifolium</name>
    <dbReference type="NCBI Taxonomy" id="2727402"/>
    <lineage>
        <taxon>Eukaryota</taxon>
        <taxon>Viridiplantae</taxon>
        <taxon>Streptophyta</taxon>
        <taxon>Embryophyta</taxon>
        <taxon>Tracheophyta</taxon>
        <taxon>Spermatophyta</taxon>
        <taxon>Magnoliopsida</taxon>
        <taxon>eudicotyledons</taxon>
        <taxon>Gunneridae</taxon>
        <taxon>Pentapetalae</taxon>
        <taxon>asterids</taxon>
        <taxon>lamiids</taxon>
        <taxon>Lamiales</taxon>
        <taxon>Pedaliaceae</taxon>
        <taxon>Sesamum</taxon>
    </lineage>
</organism>
<evidence type="ECO:0000259" key="2">
    <source>
        <dbReference type="Pfam" id="PF03372"/>
    </source>
</evidence>
<keyword evidence="1" id="KW-0812">Transmembrane</keyword>
<accession>A0AAW2VYU7</accession>
<dbReference type="Pfam" id="PF03372">
    <property type="entry name" value="Exo_endo_phos"/>
    <property type="match status" value="1"/>
</dbReference>
<dbReference type="InterPro" id="IPR005135">
    <property type="entry name" value="Endo/exonuclease/phosphatase"/>
</dbReference>
<proteinExistence type="predicted"/>
<gene>
    <name evidence="3" type="ORF">Slati_2746400</name>
</gene>
<comment type="caution">
    <text evidence="3">The sequence shown here is derived from an EMBL/GenBank/DDBJ whole genome shotgun (WGS) entry which is preliminary data.</text>
</comment>